<dbReference type="InterPro" id="IPR055436">
    <property type="entry name" value="Ig_TMEM131L_4"/>
</dbReference>
<name>A0A212FFT9_DANPL</name>
<gene>
    <name evidence="5" type="ORF">KGM_205861</name>
</gene>
<evidence type="ECO:0000259" key="2">
    <source>
        <dbReference type="Pfam" id="PF24495"/>
    </source>
</evidence>
<dbReference type="InterPro" id="IPR056311">
    <property type="entry name" value="TMEM131_Ig_2"/>
</dbReference>
<dbReference type="PANTHER" id="PTHR22050:SF0">
    <property type="entry name" value="TRANSMEMBRANE PROTEIN 131 HOMOLOG"/>
    <property type="match status" value="1"/>
</dbReference>
<dbReference type="Pfam" id="PF24501">
    <property type="entry name" value="Ig_TMEM131L_5"/>
    <property type="match status" value="1"/>
</dbReference>
<feature type="compositionally biased region" description="Low complexity" evidence="1">
    <location>
        <begin position="1375"/>
        <end position="1394"/>
    </location>
</feature>
<dbReference type="STRING" id="278856.A0A212FFT9"/>
<feature type="compositionally biased region" description="Pro residues" evidence="1">
    <location>
        <begin position="1348"/>
        <end position="1358"/>
    </location>
</feature>
<dbReference type="eggNOG" id="KOG4475">
    <property type="taxonomic scope" value="Eukaryota"/>
</dbReference>
<evidence type="ECO:0000259" key="4">
    <source>
        <dbReference type="Pfam" id="PF24501"/>
    </source>
</evidence>
<dbReference type="eggNOG" id="KOG3620">
    <property type="taxonomic scope" value="Eukaryota"/>
</dbReference>
<reference evidence="5 6" key="1">
    <citation type="journal article" date="2011" name="Cell">
        <title>The monarch butterfly genome yields insights into long-distance migration.</title>
        <authorList>
            <person name="Zhan S."/>
            <person name="Merlin C."/>
            <person name="Boore J.L."/>
            <person name="Reppert S.M."/>
        </authorList>
    </citation>
    <scope>NUCLEOTIDE SEQUENCE [LARGE SCALE GENOMIC DNA]</scope>
    <source>
        <strain evidence="5">F-2</strain>
    </source>
</reference>
<feature type="region of interest" description="Disordered" evidence="1">
    <location>
        <begin position="1014"/>
        <end position="1041"/>
    </location>
</feature>
<dbReference type="InterPro" id="IPR039877">
    <property type="entry name" value="TMEM131-like"/>
</dbReference>
<dbReference type="InterPro" id="IPR055437">
    <property type="entry name" value="TMEM131L_Ig_5"/>
</dbReference>
<feature type="region of interest" description="Disordered" evidence="1">
    <location>
        <begin position="1057"/>
        <end position="1312"/>
    </location>
</feature>
<accession>A0A212FFT9</accession>
<sequence>MQTLPPQANTTFSVVYLGRREGPVSAHLYIHTSLGVHKLPVSAVGVASEYDVWPLVGLRVPMNASVEAELRFHNPTDATVQVSEVYSTGSWLGLRLPGGGERAPRDLWTVPPRATRALVTLRLAHAAHRALADHNRPLTAYIRVRADIPGGGLVVAVEARGAPAGEHARPLHVRLRPRGSGDADYTVELEVANSDGAGVSLEGAVSARCSRTAPPPCVPPPRALHDTTKANGGTAPGAVLTMLRTHLEAHQEFVRVARLKLDYAELWSQVSQAGDADSPEEAWCSGCVRLGRALVPFSVQLLPGSLSFQPEHIDVITAEEDMMREREVRAHNTFRRELRVLAVTVTEDVKRFFHVVDHTPLRLSAGASGSLLRLAARDPAPSSATGLAADLTIHTDLADYTLPLFMYSGRLLLEWEWANVTSSHVELGTVGASWTRRVGVRVRNPAPASSLCVSRLSAVLTGAAASLALAEPRRRCVPAGGWTRAWLTVVAPAAEGVLRGEATLDTPHATTRATLSLRVRAGSLRVSPPAVPPAAPYASSWSTIEVESSMSVVMRVTSVDQPAPPDPALSFTWSGPGLGEVSPGRQSVARLRVSPEEHCRPDCYTGLSLDTPEGAAWAALGARYDESAQREDMALLQRRLALFREQAAGGNFTLHVHTDEVLQLAADGVWTAHWPRLAERGAGGALRAGVGRAATLVLTVRSPATVPMLLHALLPPHTAPPHPPLPPLVGGEGDHCTSDECTWSSKAWRLSGWRVTRGAVRLWNESDSELHRRGVRDGGLLLAPRTELELSLWFTPEDAGAFTAYLYLRNNLTVLEGVRLFGEGEYPSFELAGRRPGAAAPFSFEVKECSWGGGGAVVRRVIARNAGRVTAALGGWRVARTGCVARGFRVSPCAPLALAPNASAPVHLAFSPDYSLARVSAALQLDTDLGPVEFTLLATVPAKVLAKCAAKTPRPPWDGMMRGVCLLVSIAAFALVLGAGALDAERLLRRARASRAPAPPPRSAPLDLRRLAAEPAPAPAVPRAPPRRRRSTRRPLPSLDPRAERRAFERWRAGVLRGDDDSSRSSEDVDLDEVSPASPSERSSADRPAEPGPEPSSKRAEGEPPKEEESPAADEEPNSTGSDASTPVEDRDDEPYGGDVEPDPRDDSPTDGPEETPVATPIVRPIPRSPPVETATRDARPRREASESSRRIERSRTADGGDRRPAPARHTRKERASKRRGERRQPSPPPQSPSGGPGAPGAPAEAGEARGLRWGASWSSVVASRGAPLAPIGSDVRRREPERPADNSLFYFNGTSESPPRPEPEFSWRPPVSADRPAFVPAARDFIEEAPSLVWGGAWGAWGSGGLRPPPGFSPRSPPRSARTIPSVPWRPSGRRLLTTGAPLTLGGRTPTGRSPTSEPARRR</sequence>
<comment type="caution">
    <text evidence="5">The sequence shown here is derived from an EMBL/GenBank/DDBJ whole genome shotgun (WGS) entry which is preliminary data.</text>
</comment>
<proteinExistence type="predicted"/>
<feature type="compositionally biased region" description="Basic and acidic residues" evidence="1">
    <location>
        <begin position="1275"/>
        <end position="1285"/>
    </location>
</feature>
<evidence type="ECO:0000313" key="5">
    <source>
        <dbReference type="EMBL" id="OWR52597.1"/>
    </source>
</evidence>
<evidence type="ECO:0000259" key="3">
    <source>
        <dbReference type="Pfam" id="PF24499"/>
    </source>
</evidence>
<dbReference type="Pfam" id="PF24499">
    <property type="entry name" value="Ig_TMEM131L_4"/>
    <property type="match status" value="1"/>
</dbReference>
<organism evidence="5 6">
    <name type="scientific">Danaus plexippus plexippus</name>
    <dbReference type="NCBI Taxonomy" id="278856"/>
    <lineage>
        <taxon>Eukaryota</taxon>
        <taxon>Metazoa</taxon>
        <taxon>Ecdysozoa</taxon>
        <taxon>Arthropoda</taxon>
        <taxon>Hexapoda</taxon>
        <taxon>Insecta</taxon>
        <taxon>Pterygota</taxon>
        <taxon>Neoptera</taxon>
        <taxon>Endopterygota</taxon>
        <taxon>Lepidoptera</taxon>
        <taxon>Glossata</taxon>
        <taxon>Ditrysia</taxon>
        <taxon>Papilionoidea</taxon>
        <taxon>Nymphalidae</taxon>
        <taxon>Danainae</taxon>
        <taxon>Danaini</taxon>
        <taxon>Danaina</taxon>
        <taxon>Danaus</taxon>
        <taxon>Danaus</taxon>
    </lineage>
</organism>
<dbReference type="Pfam" id="PF24495">
    <property type="entry name" value="Ig_TMEM131_2"/>
    <property type="match status" value="1"/>
</dbReference>
<protein>
    <submittedName>
        <fullName evidence="5">RW1 protein</fullName>
    </submittedName>
</protein>
<dbReference type="EMBL" id="AGBW02008766">
    <property type="protein sequence ID" value="OWR52597.1"/>
    <property type="molecule type" value="Genomic_DNA"/>
</dbReference>
<feature type="domain" description="TMEM131L fourth Ig-like" evidence="3">
    <location>
        <begin position="780"/>
        <end position="824"/>
    </location>
</feature>
<dbReference type="FunCoup" id="A0A212FFT9">
    <property type="interactions" value="1794"/>
</dbReference>
<dbReference type="KEGG" id="dpl:KGM_205861"/>
<dbReference type="PANTHER" id="PTHR22050">
    <property type="entry name" value="RW1 PROTEIN HOMOLOG"/>
    <property type="match status" value="1"/>
</dbReference>
<evidence type="ECO:0000256" key="1">
    <source>
        <dbReference type="SAM" id="MobiDB-lite"/>
    </source>
</evidence>
<feature type="compositionally biased region" description="Basic and acidic residues" evidence="1">
    <location>
        <begin position="1057"/>
        <end position="1067"/>
    </location>
</feature>
<feature type="compositionally biased region" description="Basic residues" evidence="1">
    <location>
        <begin position="1206"/>
        <end position="1222"/>
    </location>
</feature>
<feature type="compositionally biased region" description="Basic and acidic residues" evidence="1">
    <location>
        <begin position="1175"/>
        <end position="1205"/>
    </location>
</feature>
<dbReference type="InParanoid" id="A0A212FFT9"/>
<feature type="region of interest" description="Disordered" evidence="1">
    <location>
        <begin position="1344"/>
        <end position="1404"/>
    </location>
</feature>
<feature type="domain" description="TMEM131L fifth Ig-like" evidence="4">
    <location>
        <begin position="865"/>
        <end position="929"/>
    </location>
</feature>
<keyword evidence="6" id="KW-1185">Reference proteome</keyword>
<feature type="domain" description="TMEM131 second Ig-like" evidence="2">
    <location>
        <begin position="50"/>
        <end position="144"/>
    </location>
</feature>
<feature type="compositionally biased region" description="Basic and acidic residues" evidence="1">
    <location>
        <begin position="1096"/>
        <end position="1109"/>
    </location>
</feature>
<dbReference type="GO" id="GO:0016020">
    <property type="term" value="C:membrane"/>
    <property type="evidence" value="ECO:0007669"/>
    <property type="project" value="TreeGrafter"/>
</dbReference>
<dbReference type="Proteomes" id="UP000007151">
    <property type="component" value="Unassembled WGS sequence"/>
</dbReference>
<evidence type="ECO:0000313" key="6">
    <source>
        <dbReference type="Proteomes" id="UP000007151"/>
    </source>
</evidence>